<keyword evidence="2 4" id="KW-0560">Oxidoreductase</keyword>
<reference evidence="4" key="1">
    <citation type="submission" date="2016-10" db="EMBL/GenBank/DDBJ databases">
        <title>Sequence of Gallionella enrichment culture.</title>
        <authorList>
            <person name="Poehlein A."/>
            <person name="Muehling M."/>
            <person name="Daniel R."/>
        </authorList>
    </citation>
    <scope>NUCLEOTIDE SEQUENCE</scope>
</reference>
<dbReference type="GO" id="GO:0046872">
    <property type="term" value="F:metal ion binding"/>
    <property type="evidence" value="ECO:0007669"/>
    <property type="project" value="UniProtKB-KW"/>
</dbReference>
<dbReference type="GO" id="GO:0051287">
    <property type="term" value="F:NAD binding"/>
    <property type="evidence" value="ECO:0007669"/>
    <property type="project" value="InterPro"/>
</dbReference>
<dbReference type="EMBL" id="MLJW01000016">
    <property type="protein sequence ID" value="OIR12758.1"/>
    <property type="molecule type" value="Genomic_DNA"/>
</dbReference>
<dbReference type="AlphaFoldDB" id="A0A1J5TL71"/>
<sequence length="367" mass="40677">MSNELQKPVIGFSCGDLNGIGIELIIKSLGDHRILEMCIPVVFASNKSINFYRKSLPEINFAYNSTKEFSKLSHKQVNVFNCWEEEVVMNPGILNEIGGKYALLSLQCAVKALKEKNIDALVTAPIHKKNIQTPEFNYTGHTPYLKAEFGVSDVVMLMVAENMRVGLVTEHVPVNEIAKHITKENIISKIKIINSCLQKDFGIDKPRIAVLGLNPHAGDEGLVGNEEETIIKPAIKEAKQNLNILAFGTYSADAFFARHQYEKFDAVLAMYHDQGLIPFKSLAVGEGVNFTAGLNAVRTSPDHGVAFDIAGKGIADPTSFLAATYEAIDIIRRRLGYESVRQNPLKKMSARLFANTVDEKIPEENER</sequence>
<dbReference type="Pfam" id="PF04166">
    <property type="entry name" value="PdxA"/>
    <property type="match status" value="1"/>
</dbReference>
<dbReference type="NCBIfam" id="TIGR00557">
    <property type="entry name" value="pdxA"/>
    <property type="match status" value="1"/>
</dbReference>
<keyword evidence="3" id="KW-0520">NAD</keyword>
<dbReference type="EC" id="1.1.1.262" evidence="4"/>
<gene>
    <name evidence="4" type="primary">pdxA1_2</name>
    <name evidence="4" type="ORF">GALL_58250</name>
</gene>
<evidence type="ECO:0000313" key="4">
    <source>
        <dbReference type="EMBL" id="OIR12758.1"/>
    </source>
</evidence>
<protein>
    <submittedName>
        <fullName evidence="4">4-hydroxythreonine-4-phosphate dehydrogenase 1</fullName>
        <ecNumber evidence="4">1.1.1.262</ecNumber>
    </submittedName>
</protein>
<proteinExistence type="predicted"/>
<dbReference type="SUPFAM" id="SSF53659">
    <property type="entry name" value="Isocitrate/Isopropylmalate dehydrogenase-like"/>
    <property type="match status" value="1"/>
</dbReference>
<organism evidence="4">
    <name type="scientific">mine drainage metagenome</name>
    <dbReference type="NCBI Taxonomy" id="410659"/>
    <lineage>
        <taxon>unclassified sequences</taxon>
        <taxon>metagenomes</taxon>
        <taxon>ecological metagenomes</taxon>
    </lineage>
</organism>
<dbReference type="PANTHER" id="PTHR30004">
    <property type="entry name" value="4-HYDROXYTHREONINE-4-PHOSPHATE DEHYDROGENASE"/>
    <property type="match status" value="1"/>
</dbReference>
<dbReference type="InterPro" id="IPR005255">
    <property type="entry name" value="PdxA_fam"/>
</dbReference>
<evidence type="ECO:0000256" key="2">
    <source>
        <dbReference type="ARBA" id="ARBA00023002"/>
    </source>
</evidence>
<evidence type="ECO:0000256" key="1">
    <source>
        <dbReference type="ARBA" id="ARBA00022723"/>
    </source>
</evidence>
<evidence type="ECO:0000256" key="3">
    <source>
        <dbReference type="ARBA" id="ARBA00023027"/>
    </source>
</evidence>
<dbReference type="Gene3D" id="3.40.718.10">
    <property type="entry name" value="Isopropylmalate Dehydrogenase"/>
    <property type="match status" value="1"/>
</dbReference>
<comment type="caution">
    <text evidence="4">The sequence shown here is derived from an EMBL/GenBank/DDBJ whole genome shotgun (WGS) entry which is preliminary data.</text>
</comment>
<dbReference type="PANTHER" id="PTHR30004:SF6">
    <property type="entry name" value="D-THREONATE 4-PHOSPHATE DEHYDROGENASE"/>
    <property type="match status" value="1"/>
</dbReference>
<keyword evidence="1" id="KW-0479">Metal-binding</keyword>
<accession>A0A1J5TL71</accession>
<dbReference type="GO" id="GO:0050570">
    <property type="term" value="F:4-hydroxythreonine-4-phosphate dehydrogenase activity"/>
    <property type="evidence" value="ECO:0007669"/>
    <property type="project" value="UniProtKB-EC"/>
</dbReference>
<name>A0A1J5TL71_9ZZZZ</name>